<keyword evidence="2" id="KW-1185">Reference proteome</keyword>
<gene>
    <name evidence="1" type="ORF">LSH36_780g00003</name>
</gene>
<protein>
    <submittedName>
        <fullName evidence="1">Uncharacterized protein</fullName>
    </submittedName>
</protein>
<name>A0AAD9J1C5_9ANNE</name>
<sequence length="54" mass="6107">MEKYPSGSTFIVNSTLKRISGLYENRLRNGGQWHVRCLPYIYLVGVTKSGTSDL</sequence>
<comment type="caution">
    <text evidence="1">The sequence shown here is derived from an EMBL/GenBank/DDBJ whole genome shotgun (WGS) entry which is preliminary data.</text>
</comment>
<proteinExistence type="predicted"/>
<dbReference type="EMBL" id="JAODUP010000780">
    <property type="protein sequence ID" value="KAK2144165.1"/>
    <property type="molecule type" value="Genomic_DNA"/>
</dbReference>
<dbReference type="Proteomes" id="UP001208570">
    <property type="component" value="Unassembled WGS sequence"/>
</dbReference>
<organism evidence="1 2">
    <name type="scientific">Paralvinella palmiformis</name>
    <dbReference type="NCBI Taxonomy" id="53620"/>
    <lineage>
        <taxon>Eukaryota</taxon>
        <taxon>Metazoa</taxon>
        <taxon>Spiralia</taxon>
        <taxon>Lophotrochozoa</taxon>
        <taxon>Annelida</taxon>
        <taxon>Polychaeta</taxon>
        <taxon>Sedentaria</taxon>
        <taxon>Canalipalpata</taxon>
        <taxon>Terebellida</taxon>
        <taxon>Terebelliformia</taxon>
        <taxon>Alvinellidae</taxon>
        <taxon>Paralvinella</taxon>
    </lineage>
</organism>
<evidence type="ECO:0000313" key="2">
    <source>
        <dbReference type="Proteomes" id="UP001208570"/>
    </source>
</evidence>
<evidence type="ECO:0000313" key="1">
    <source>
        <dbReference type="EMBL" id="KAK2144165.1"/>
    </source>
</evidence>
<reference evidence="1" key="1">
    <citation type="journal article" date="2023" name="Mol. Biol. Evol.">
        <title>Third-Generation Sequencing Reveals the Adaptive Role of the Epigenome in Three Deep-Sea Polychaetes.</title>
        <authorList>
            <person name="Perez M."/>
            <person name="Aroh O."/>
            <person name="Sun Y."/>
            <person name="Lan Y."/>
            <person name="Juniper S.K."/>
            <person name="Young C.R."/>
            <person name="Angers B."/>
            <person name="Qian P.Y."/>
        </authorList>
    </citation>
    <scope>NUCLEOTIDE SEQUENCE</scope>
    <source>
        <strain evidence="1">P08H-3</strain>
    </source>
</reference>
<dbReference type="AlphaFoldDB" id="A0AAD9J1C5"/>
<accession>A0AAD9J1C5</accession>